<dbReference type="Proteomes" id="UP000595847">
    <property type="component" value="Chromosome"/>
</dbReference>
<dbReference type="InterPro" id="IPR001505">
    <property type="entry name" value="Copper_CuA"/>
</dbReference>
<dbReference type="CDD" id="cd13913">
    <property type="entry name" value="ba3_CcO_II_C"/>
    <property type="match status" value="1"/>
</dbReference>
<dbReference type="InterPro" id="IPR034214">
    <property type="entry name" value="Ba3_CcO_II_C"/>
</dbReference>
<dbReference type="RefSeq" id="WP_198828370.1">
    <property type="nucleotide sequence ID" value="NZ_CP066308.1"/>
</dbReference>
<dbReference type="InterPro" id="IPR002429">
    <property type="entry name" value="CcO_II-like_C"/>
</dbReference>
<dbReference type="GO" id="GO:0004129">
    <property type="term" value="F:cytochrome-c oxidase activity"/>
    <property type="evidence" value="ECO:0007669"/>
    <property type="project" value="UniProtKB-EC"/>
</dbReference>
<evidence type="ECO:0000313" key="11">
    <source>
        <dbReference type="Proteomes" id="UP000677234"/>
    </source>
</evidence>
<evidence type="ECO:0000256" key="6">
    <source>
        <dbReference type="ARBA" id="ARBA00047816"/>
    </source>
</evidence>
<dbReference type="Proteomes" id="UP000677234">
    <property type="component" value="Chromosome"/>
</dbReference>
<organism evidence="8 10">
    <name type="scientific">Brevibacillus composti</name>
    <dbReference type="NCBI Taxonomy" id="2796470"/>
    <lineage>
        <taxon>Bacteria</taxon>
        <taxon>Bacillati</taxon>
        <taxon>Bacillota</taxon>
        <taxon>Bacilli</taxon>
        <taxon>Bacillales</taxon>
        <taxon>Paenibacillaceae</taxon>
        <taxon>Brevibacillus</taxon>
    </lineage>
</organism>
<evidence type="ECO:0000256" key="4">
    <source>
        <dbReference type="ARBA" id="ARBA00024688"/>
    </source>
</evidence>
<evidence type="ECO:0000256" key="5">
    <source>
        <dbReference type="ARBA" id="ARBA00031399"/>
    </source>
</evidence>
<dbReference type="PROSITE" id="PS00078">
    <property type="entry name" value="COX2"/>
    <property type="match status" value="1"/>
</dbReference>
<evidence type="ECO:0000313" key="10">
    <source>
        <dbReference type="Proteomes" id="UP000595847"/>
    </source>
</evidence>
<dbReference type="Gene3D" id="2.60.40.420">
    <property type="entry name" value="Cupredoxins - blue copper proteins"/>
    <property type="match status" value="1"/>
</dbReference>
<dbReference type="PANTHER" id="PTHR42838">
    <property type="entry name" value="CYTOCHROME C OXIDASE SUBUNIT II"/>
    <property type="match status" value="1"/>
</dbReference>
<dbReference type="PANTHER" id="PTHR42838:SF2">
    <property type="entry name" value="NITROUS-OXIDE REDUCTASE"/>
    <property type="match status" value="1"/>
</dbReference>
<comment type="catalytic activity">
    <reaction evidence="6">
        <text>4 Fe(II)-[cytochrome c] + O2 + 8 H(+)(in) = 4 Fe(III)-[cytochrome c] + 2 H2O + 4 H(+)(out)</text>
        <dbReference type="Rhea" id="RHEA:11436"/>
        <dbReference type="Rhea" id="RHEA-COMP:10350"/>
        <dbReference type="Rhea" id="RHEA-COMP:14399"/>
        <dbReference type="ChEBI" id="CHEBI:15377"/>
        <dbReference type="ChEBI" id="CHEBI:15378"/>
        <dbReference type="ChEBI" id="CHEBI:15379"/>
        <dbReference type="ChEBI" id="CHEBI:29033"/>
        <dbReference type="ChEBI" id="CHEBI:29034"/>
        <dbReference type="EC" id="7.1.1.9"/>
    </reaction>
</comment>
<evidence type="ECO:0000313" key="9">
    <source>
        <dbReference type="EMBL" id="QUO41885.1"/>
    </source>
</evidence>
<dbReference type="AlphaFoldDB" id="A0A7T5ELG4"/>
<sequence>MHLHRYEKIWLILGAGGLALFIALLCVNAFAMGMAPPSNMEMIDPTKVTATPPFDNPGLKKIGDNEYDAYMTAFAFGFAPNKMEVPAGATVNFHVTSPDVVHGFQIPGTNVNFMVMPGHINSASYTFEEPGEYLILCNEYCGAGHQVMATTIIVKEKGR</sequence>
<keyword evidence="2" id="KW-0479">Metal-binding</keyword>
<keyword evidence="3" id="KW-0186">Copper</keyword>
<dbReference type="GO" id="GO:0005507">
    <property type="term" value="F:copper ion binding"/>
    <property type="evidence" value="ECO:0007669"/>
    <property type="project" value="InterPro"/>
</dbReference>
<evidence type="ECO:0000256" key="1">
    <source>
        <dbReference type="ARBA" id="ARBA00004196"/>
    </source>
</evidence>
<gene>
    <name evidence="8" type="ORF">JD108_02110</name>
    <name evidence="9" type="ORF">KDJ56_02110</name>
</gene>
<proteinExistence type="predicted"/>
<dbReference type="SUPFAM" id="SSF49503">
    <property type="entry name" value="Cupredoxins"/>
    <property type="match status" value="1"/>
</dbReference>
<dbReference type="PROSITE" id="PS50857">
    <property type="entry name" value="COX2_CUA"/>
    <property type="match status" value="1"/>
</dbReference>
<evidence type="ECO:0000313" key="8">
    <source>
        <dbReference type="EMBL" id="QQE74801.1"/>
    </source>
</evidence>
<dbReference type="KEGG" id="bcop:JD108_02110"/>
<reference evidence="9" key="2">
    <citation type="submission" date="2021-04" db="EMBL/GenBank/DDBJ databases">
        <title>Brevibacillus composti FJAT-54423, complete genome.</title>
        <authorList>
            <person name="Tang R."/>
        </authorList>
    </citation>
    <scope>NUCLEOTIDE SEQUENCE</scope>
    <source>
        <strain evidence="9">FJAT-54424</strain>
    </source>
</reference>
<dbReference type="GO" id="GO:0030313">
    <property type="term" value="C:cell envelope"/>
    <property type="evidence" value="ECO:0007669"/>
    <property type="project" value="UniProtKB-SubCell"/>
</dbReference>
<evidence type="ECO:0000259" key="7">
    <source>
        <dbReference type="PROSITE" id="PS50857"/>
    </source>
</evidence>
<protein>
    <recommendedName>
        <fullName evidence="5">Cytochrome aa3 subunit 2</fullName>
    </recommendedName>
</protein>
<comment type="function">
    <text evidence="4">Subunits I and II form the functional core of the enzyme complex. Electrons originating in cytochrome c are transferred via heme a and Cu(A) to the binuclear center formed by heme a3 and Cu(B).</text>
</comment>
<evidence type="ECO:0000256" key="2">
    <source>
        <dbReference type="ARBA" id="ARBA00022723"/>
    </source>
</evidence>
<dbReference type="Pfam" id="PF00116">
    <property type="entry name" value="COX2"/>
    <property type="match status" value="1"/>
</dbReference>
<evidence type="ECO:0000256" key="3">
    <source>
        <dbReference type="ARBA" id="ARBA00023008"/>
    </source>
</evidence>
<name>A0A7T5ELG4_9BACL</name>
<reference evidence="8 10" key="1">
    <citation type="submission" date="2020-12" db="EMBL/GenBank/DDBJ databases">
        <title>strain FJAT-54423T represents a novel species of the genus Brevibacillus.</title>
        <authorList>
            <person name="Tang R."/>
        </authorList>
    </citation>
    <scope>NUCLEOTIDE SEQUENCE [LARGE SCALE GENOMIC DNA]</scope>
    <source>
        <strain evidence="8 10">FJAT-54423</strain>
    </source>
</reference>
<dbReference type="EMBL" id="CP073708">
    <property type="protein sequence ID" value="QUO41885.1"/>
    <property type="molecule type" value="Genomic_DNA"/>
</dbReference>
<keyword evidence="11" id="KW-1185">Reference proteome</keyword>
<dbReference type="EMBL" id="CP066308">
    <property type="protein sequence ID" value="QQE74801.1"/>
    <property type="molecule type" value="Genomic_DNA"/>
</dbReference>
<dbReference type="InterPro" id="IPR051403">
    <property type="entry name" value="NosZ/Cyto_c_oxidase_sub2"/>
</dbReference>
<dbReference type="PRINTS" id="PR01166">
    <property type="entry name" value="CYCOXIDASEII"/>
</dbReference>
<accession>A0A7T5ELG4</accession>
<dbReference type="GO" id="GO:0016020">
    <property type="term" value="C:membrane"/>
    <property type="evidence" value="ECO:0007669"/>
    <property type="project" value="InterPro"/>
</dbReference>
<comment type="subcellular location">
    <subcellularLocation>
        <location evidence="1">Cell envelope</location>
    </subcellularLocation>
</comment>
<dbReference type="InterPro" id="IPR008972">
    <property type="entry name" value="Cupredoxin"/>
</dbReference>
<feature type="domain" description="Cytochrome oxidase subunit II copper A binding" evidence="7">
    <location>
        <begin position="54"/>
        <end position="159"/>
    </location>
</feature>